<dbReference type="AlphaFoldDB" id="S0F313"/>
<dbReference type="InterPro" id="IPR036322">
    <property type="entry name" value="WD40_repeat_dom_sf"/>
</dbReference>
<dbReference type="InterPro" id="IPR054080">
    <property type="entry name" value="TPR1-like_2nd"/>
</dbReference>
<dbReference type="OMA" id="GHISGCV"/>
<accession>S0F313</accession>
<dbReference type="PROSITE" id="PS50897">
    <property type="entry name" value="CTLH"/>
    <property type="match status" value="1"/>
</dbReference>
<dbReference type="OrthoDB" id="972532at2759"/>
<reference evidence="7" key="1">
    <citation type="journal article" date="2013" name="Proc. Natl. Acad. Sci. U.S.A.">
        <title>Genome structure and metabolic features in the red seaweed Chondrus crispus shed light on evolution of the Archaeplastida.</title>
        <authorList>
            <person name="Collen J."/>
            <person name="Porcel B."/>
            <person name="Carre W."/>
            <person name="Ball S.G."/>
            <person name="Chaparro C."/>
            <person name="Tonon T."/>
            <person name="Barbeyron T."/>
            <person name="Michel G."/>
            <person name="Noel B."/>
            <person name="Valentin K."/>
            <person name="Elias M."/>
            <person name="Artiguenave F."/>
            <person name="Arun A."/>
            <person name="Aury J.M."/>
            <person name="Barbosa-Neto J.F."/>
            <person name="Bothwell J.H."/>
            <person name="Bouget F.Y."/>
            <person name="Brillet L."/>
            <person name="Cabello-Hurtado F."/>
            <person name="Capella-Gutierrez S."/>
            <person name="Charrier B."/>
            <person name="Cladiere L."/>
            <person name="Cock J.M."/>
            <person name="Coelho S.M."/>
            <person name="Colleoni C."/>
            <person name="Czjzek M."/>
            <person name="Da Silva C."/>
            <person name="Delage L."/>
            <person name="Denoeud F."/>
            <person name="Deschamps P."/>
            <person name="Dittami S.M."/>
            <person name="Gabaldon T."/>
            <person name="Gachon C.M."/>
            <person name="Groisillier A."/>
            <person name="Herve C."/>
            <person name="Jabbari K."/>
            <person name="Katinka M."/>
            <person name="Kloareg B."/>
            <person name="Kowalczyk N."/>
            <person name="Labadie K."/>
            <person name="Leblanc C."/>
            <person name="Lopez P.J."/>
            <person name="McLachlan D.H."/>
            <person name="Meslet-Cladiere L."/>
            <person name="Moustafa A."/>
            <person name="Nehr Z."/>
            <person name="Nyvall Collen P."/>
            <person name="Panaud O."/>
            <person name="Partensky F."/>
            <person name="Poulain J."/>
            <person name="Rensing S.A."/>
            <person name="Rousvoal S."/>
            <person name="Samson G."/>
            <person name="Symeonidi A."/>
            <person name="Weissenbach J."/>
            <person name="Zambounis A."/>
            <person name="Wincker P."/>
            <person name="Boyen C."/>
        </authorList>
    </citation>
    <scope>NUCLEOTIDE SEQUENCE [LARGE SCALE GENOMIC DNA]</scope>
    <source>
        <strain evidence="7">cv. Stackhouse</strain>
    </source>
</reference>
<dbReference type="PANTHER" id="PTHR22838:SF0">
    <property type="entry name" value="WD REPEAT-CONTAINING PROTEIN 26"/>
    <property type="match status" value="1"/>
</dbReference>
<sequence>MSQSSAMNGNDVNTTGNGMHPNGDKNGNVMDDANSSDSLNDHDCTERGLDRNQLVRIIVQAIDSLGYSDSARTLEKEASVEAMSLQMRRLRDCVLLGRWDQLEHVLSEVTVFKSESDARAARFVLYEQKFLELLEAGQTAQALECLRNDLTRLSRDPKLLHKLPLLCMCTTPDEVRKHARWPGAGSESRALVLQKLQSYVPASELLQENRLENMLCQAILYQKQIAMFPYTKQREASLLEDMVHCEDLLPRKILHKLEGHSDEVWFVQFSHDGEYLSSASKDGSAIIWKSRALLAGECETSNAMLHKLEGHSRTICFLSWSPTDKYLLSCGEDHTLRLWDVKSGRCIRVFDRHTGQITACAWMPHGRSFVSGAHDSTIYEWSVDSGECIASYAATTRVNDVSISKDGKLLIATCSDNGIQIFDTTARTQIASMKEKVSITSIFLSSDSESLLVNTNSSEDPKMQEPEIHIWSMRDMEIRQKFKGFKQTKFVIRGCFGGHEQMLVLCGSEDHMVYIWERKSGELIAKLEGHQGTVNTVACSEADGNLIASGSDDKTVIVGSNRCMAAFFIHSASCSVCV</sequence>
<dbReference type="Gene3D" id="2.130.10.10">
    <property type="entry name" value="YVTN repeat-like/Quinoprotein amine dehydrogenase"/>
    <property type="match status" value="1"/>
</dbReference>
<name>S0F313_CHOCR</name>
<keyword evidence="7" id="KW-1185">Reference proteome</keyword>
<feature type="domain" description="CTLH" evidence="5">
    <location>
        <begin position="83"/>
        <end position="141"/>
    </location>
</feature>
<feature type="region of interest" description="Disordered" evidence="4">
    <location>
        <begin position="1"/>
        <end position="45"/>
    </location>
</feature>
<proteinExistence type="predicted"/>
<dbReference type="PROSITE" id="PS50896">
    <property type="entry name" value="LISH"/>
    <property type="match status" value="1"/>
</dbReference>
<protein>
    <submittedName>
        <fullName evidence="6">WD repeat-containing protein 26 isoform, putative</fullName>
    </submittedName>
</protein>
<evidence type="ECO:0000259" key="5">
    <source>
        <dbReference type="PROSITE" id="PS50897"/>
    </source>
</evidence>
<dbReference type="InterPro" id="IPR006594">
    <property type="entry name" value="LisH"/>
</dbReference>
<feature type="repeat" description="WD" evidence="3">
    <location>
        <begin position="257"/>
        <end position="289"/>
    </location>
</feature>
<dbReference type="Pfam" id="PF21889">
    <property type="entry name" value="TPR1-like_2nd"/>
    <property type="match status" value="1"/>
</dbReference>
<keyword evidence="1 3" id="KW-0853">WD repeat</keyword>
<dbReference type="EMBL" id="HG001902">
    <property type="protein sequence ID" value="CDF77576.1"/>
    <property type="molecule type" value="Genomic_DNA"/>
</dbReference>
<dbReference type="SMART" id="SM00668">
    <property type="entry name" value="CTLH"/>
    <property type="match status" value="1"/>
</dbReference>
<dbReference type="PROSITE" id="PS00678">
    <property type="entry name" value="WD_REPEATS_1"/>
    <property type="match status" value="1"/>
</dbReference>
<dbReference type="InterPro" id="IPR051350">
    <property type="entry name" value="WD_repeat-ST_regulator"/>
</dbReference>
<dbReference type="Gramene" id="CDF77576">
    <property type="protein sequence ID" value="CDF77576"/>
    <property type="gene ID" value="CHC_T00010255001"/>
</dbReference>
<dbReference type="STRING" id="2769.S0F313"/>
<dbReference type="SUPFAM" id="SSF50978">
    <property type="entry name" value="WD40 repeat-like"/>
    <property type="match status" value="1"/>
</dbReference>
<dbReference type="InterPro" id="IPR019775">
    <property type="entry name" value="WD40_repeat_CS"/>
</dbReference>
<evidence type="ECO:0000256" key="4">
    <source>
        <dbReference type="SAM" id="MobiDB-lite"/>
    </source>
</evidence>
<feature type="compositionally biased region" description="Polar residues" evidence="4">
    <location>
        <begin position="1"/>
        <end position="17"/>
    </location>
</feature>
<dbReference type="GeneID" id="17325794"/>
<dbReference type="KEGG" id="ccp:CHC_T00010255001"/>
<evidence type="ECO:0000256" key="2">
    <source>
        <dbReference type="ARBA" id="ARBA00022737"/>
    </source>
</evidence>
<dbReference type="CDD" id="cd00200">
    <property type="entry name" value="WD40"/>
    <property type="match status" value="1"/>
</dbReference>
<dbReference type="PROSITE" id="PS50082">
    <property type="entry name" value="WD_REPEATS_2"/>
    <property type="match status" value="3"/>
</dbReference>
<dbReference type="PROSITE" id="PS50294">
    <property type="entry name" value="WD_REPEATS_REGION"/>
    <property type="match status" value="3"/>
</dbReference>
<dbReference type="RefSeq" id="XP_005718077.1">
    <property type="nucleotide sequence ID" value="XM_005718020.1"/>
</dbReference>
<organism evidence="6 7">
    <name type="scientific">Chondrus crispus</name>
    <name type="common">Carrageen Irish moss</name>
    <name type="synonym">Polymorpha crispa</name>
    <dbReference type="NCBI Taxonomy" id="2769"/>
    <lineage>
        <taxon>Eukaryota</taxon>
        <taxon>Rhodophyta</taxon>
        <taxon>Florideophyceae</taxon>
        <taxon>Rhodymeniophycidae</taxon>
        <taxon>Gigartinales</taxon>
        <taxon>Gigartinaceae</taxon>
        <taxon>Chondrus</taxon>
    </lineage>
</organism>
<evidence type="ECO:0000313" key="6">
    <source>
        <dbReference type="EMBL" id="CDF77576.1"/>
    </source>
</evidence>
<evidence type="ECO:0000313" key="7">
    <source>
        <dbReference type="Proteomes" id="UP000012073"/>
    </source>
</evidence>
<keyword evidence="2" id="KW-0677">Repeat</keyword>
<evidence type="ECO:0000256" key="1">
    <source>
        <dbReference type="ARBA" id="ARBA00022574"/>
    </source>
</evidence>
<feature type="repeat" description="WD" evidence="3">
    <location>
        <begin position="350"/>
        <end position="391"/>
    </location>
</feature>
<evidence type="ECO:0000256" key="3">
    <source>
        <dbReference type="PROSITE-ProRule" id="PRU00221"/>
    </source>
</evidence>
<dbReference type="InterPro" id="IPR006595">
    <property type="entry name" value="CTLH_C"/>
</dbReference>
<dbReference type="InterPro" id="IPR001680">
    <property type="entry name" value="WD40_rpt"/>
</dbReference>
<gene>
    <name evidence="6" type="ORF">CHC_T00010255001</name>
</gene>
<dbReference type="Pfam" id="PF00400">
    <property type="entry name" value="WD40"/>
    <property type="match status" value="5"/>
</dbReference>
<dbReference type="PANTHER" id="PTHR22838">
    <property type="entry name" value="WD REPEAT PROTEIN 26-RELATED"/>
    <property type="match status" value="1"/>
</dbReference>
<feature type="repeat" description="WD" evidence="3">
    <location>
        <begin position="308"/>
        <end position="349"/>
    </location>
</feature>
<dbReference type="Proteomes" id="UP000012073">
    <property type="component" value="Unassembled WGS sequence"/>
</dbReference>
<dbReference type="Pfam" id="PF23627">
    <property type="entry name" value="LisH_WDR26"/>
    <property type="match status" value="1"/>
</dbReference>
<dbReference type="InterPro" id="IPR015943">
    <property type="entry name" value="WD40/YVTN_repeat-like_dom_sf"/>
</dbReference>
<dbReference type="SMART" id="SM00320">
    <property type="entry name" value="WD40"/>
    <property type="match status" value="6"/>
</dbReference>